<name>A0A8X6FJA7_TRICU</name>
<sequence>MDPRIDNASTNAWHGHFYFLSEPKVVFLPVAMGGYAILLVTVLLGRTMMDLQRKVITRGIECPKMAGPD</sequence>
<protein>
    <submittedName>
        <fullName evidence="2">Uncharacterized protein</fullName>
    </submittedName>
</protein>
<organism evidence="2 3">
    <name type="scientific">Trichonephila clavata</name>
    <name type="common">Joro spider</name>
    <name type="synonym">Nephila clavata</name>
    <dbReference type="NCBI Taxonomy" id="2740835"/>
    <lineage>
        <taxon>Eukaryota</taxon>
        <taxon>Metazoa</taxon>
        <taxon>Ecdysozoa</taxon>
        <taxon>Arthropoda</taxon>
        <taxon>Chelicerata</taxon>
        <taxon>Arachnida</taxon>
        <taxon>Araneae</taxon>
        <taxon>Araneomorphae</taxon>
        <taxon>Entelegynae</taxon>
        <taxon>Araneoidea</taxon>
        <taxon>Nephilidae</taxon>
        <taxon>Trichonephila</taxon>
    </lineage>
</organism>
<comment type="caution">
    <text evidence="2">The sequence shown here is derived from an EMBL/GenBank/DDBJ whole genome shotgun (WGS) entry which is preliminary data.</text>
</comment>
<dbReference type="EMBL" id="BMAO01012296">
    <property type="protein sequence ID" value="GFQ80414.1"/>
    <property type="molecule type" value="Genomic_DNA"/>
</dbReference>
<keyword evidence="1" id="KW-0472">Membrane</keyword>
<gene>
    <name evidence="2" type="ORF">TNCT_623741</name>
</gene>
<keyword evidence="3" id="KW-1185">Reference proteome</keyword>
<keyword evidence="1" id="KW-0812">Transmembrane</keyword>
<evidence type="ECO:0000313" key="2">
    <source>
        <dbReference type="EMBL" id="GFQ80414.1"/>
    </source>
</evidence>
<keyword evidence="1" id="KW-1133">Transmembrane helix</keyword>
<evidence type="ECO:0000313" key="3">
    <source>
        <dbReference type="Proteomes" id="UP000887116"/>
    </source>
</evidence>
<accession>A0A8X6FJA7</accession>
<evidence type="ECO:0000256" key="1">
    <source>
        <dbReference type="SAM" id="Phobius"/>
    </source>
</evidence>
<feature type="transmembrane region" description="Helical" evidence="1">
    <location>
        <begin position="25"/>
        <end position="44"/>
    </location>
</feature>
<dbReference type="AlphaFoldDB" id="A0A8X6FJA7"/>
<proteinExistence type="predicted"/>
<dbReference type="Proteomes" id="UP000887116">
    <property type="component" value="Unassembled WGS sequence"/>
</dbReference>
<reference evidence="2" key="1">
    <citation type="submission" date="2020-07" db="EMBL/GenBank/DDBJ databases">
        <title>Multicomponent nature underlies the extraordinary mechanical properties of spider dragline silk.</title>
        <authorList>
            <person name="Kono N."/>
            <person name="Nakamura H."/>
            <person name="Mori M."/>
            <person name="Yoshida Y."/>
            <person name="Ohtoshi R."/>
            <person name="Malay A.D."/>
            <person name="Moran D.A.P."/>
            <person name="Tomita M."/>
            <person name="Numata K."/>
            <person name="Arakawa K."/>
        </authorList>
    </citation>
    <scope>NUCLEOTIDE SEQUENCE</scope>
</reference>